<reference evidence="1 2" key="1">
    <citation type="submission" date="2020-06" db="EMBL/GenBank/DDBJ databases">
        <title>Genomic analysis of Salicibibacter sp. NKC5-3.</title>
        <authorList>
            <person name="Oh Y.J."/>
        </authorList>
    </citation>
    <scope>NUCLEOTIDE SEQUENCE [LARGE SCALE GENOMIC DNA]</scope>
    <source>
        <strain evidence="1 2">NKC5-3</strain>
    </source>
</reference>
<gene>
    <name evidence="1" type="ORF">HUG15_19730</name>
</gene>
<dbReference type="EMBL" id="CP054705">
    <property type="protein sequence ID" value="QQK77592.1"/>
    <property type="molecule type" value="Genomic_DNA"/>
</dbReference>
<accession>A0A7T6Z6I8</accession>
<dbReference type="KEGG" id="scia:HUG15_19730"/>
<name>A0A7T6Z6I8_9BACI</name>
<proteinExistence type="predicted"/>
<protein>
    <submittedName>
        <fullName evidence="1">Uncharacterized protein</fullName>
    </submittedName>
</protein>
<dbReference type="AlphaFoldDB" id="A0A7T6Z6I8"/>
<dbReference type="Proteomes" id="UP000595823">
    <property type="component" value="Chromosome"/>
</dbReference>
<organism evidence="1 2">
    <name type="scientific">Salicibibacter cibarius</name>
    <dbReference type="NCBI Taxonomy" id="2743000"/>
    <lineage>
        <taxon>Bacteria</taxon>
        <taxon>Bacillati</taxon>
        <taxon>Bacillota</taxon>
        <taxon>Bacilli</taxon>
        <taxon>Bacillales</taxon>
        <taxon>Bacillaceae</taxon>
        <taxon>Salicibibacter</taxon>
    </lineage>
</organism>
<evidence type="ECO:0000313" key="1">
    <source>
        <dbReference type="EMBL" id="QQK77592.1"/>
    </source>
</evidence>
<sequence length="166" mass="19278">MKRILLISLISALIIGAITLIWINQQEEQEAETQAVLNEYVYTSNLLNLEMEADQYKDSGHLEDIILIPTEETEEMLERWQAISKVVSDIEFPEESIEQEEWINVKNAFVNNRPAMEDASNKLGEIADYDESVDWQSIHNYIYSGSISRDYLQEFLIEEGIEEETQ</sequence>
<evidence type="ECO:0000313" key="2">
    <source>
        <dbReference type="Proteomes" id="UP000595823"/>
    </source>
</evidence>
<keyword evidence="2" id="KW-1185">Reference proteome</keyword>
<dbReference type="RefSeq" id="WP_200125046.1">
    <property type="nucleotide sequence ID" value="NZ_CP054705.1"/>
</dbReference>